<sequence length="217" mass="23898">MFSKQRRRELARSWGVQLGSSLIRAGTRSIRLTVLGQDHLDRALRDHGAVIYAFWHNSFWILAGRFGHTRAGVMVSLSEDGEVIAQAAAKLGFTPVRGSSSRGGKEALKSMESLLAQGTSVALTPDGPRGPRYRAQIGAVLLAARSGKPILPMSAWALPGIEFRSWDRFRVPAPWARGVVAYGKPLHVPNLEDLEPWRQQLEASLTGCHRTARARLR</sequence>
<evidence type="ECO:0000313" key="3">
    <source>
        <dbReference type="Proteomes" id="UP000547674"/>
    </source>
</evidence>
<dbReference type="InterPro" id="IPR007172">
    <property type="entry name" value="DUF374"/>
</dbReference>
<dbReference type="CDD" id="cd07983">
    <property type="entry name" value="LPLAT_DUF374-like"/>
    <property type="match status" value="1"/>
</dbReference>
<dbReference type="EMBL" id="JABDJR010000615">
    <property type="protein sequence ID" value="NNF08104.1"/>
    <property type="molecule type" value="Genomic_DNA"/>
</dbReference>
<keyword evidence="2" id="KW-0808">Transferase</keyword>
<proteinExistence type="predicted"/>
<evidence type="ECO:0000259" key="1">
    <source>
        <dbReference type="Pfam" id="PF04028"/>
    </source>
</evidence>
<accession>A0A7Y2H3G9</accession>
<feature type="domain" description="DUF374" evidence="1">
    <location>
        <begin position="68"/>
        <end position="132"/>
    </location>
</feature>
<evidence type="ECO:0000313" key="2">
    <source>
        <dbReference type="EMBL" id="NNF08104.1"/>
    </source>
</evidence>
<name>A0A7Y2H3G9_UNCEI</name>
<dbReference type="Pfam" id="PF04028">
    <property type="entry name" value="DUF374"/>
    <property type="match status" value="1"/>
</dbReference>
<dbReference type="Proteomes" id="UP000547674">
    <property type="component" value="Unassembled WGS sequence"/>
</dbReference>
<organism evidence="2 3">
    <name type="scientific">Eiseniibacteriota bacterium</name>
    <dbReference type="NCBI Taxonomy" id="2212470"/>
    <lineage>
        <taxon>Bacteria</taxon>
        <taxon>Candidatus Eiseniibacteriota</taxon>
    </lineage>
</organism>
<reference evidence="2 3" key="1">
    <citation type="submission" date="2020-03" db="EMBL/GenBank/DDBJ databases">
        <title>Metabolic flexibility allows generalist bacteria to become dominant in a frequently disturbed ecosystem.</title>
        <authorList>
            <person name="Chen Y.-J."/>
            <person name="Leung P.M."/>
            <person name="Bay S.K."/>
            <person name="Hugenholtz P."/>
            <person name="Kessler A.J."/>
            <person name="Shelley G."/>
            <person name="Waite D.W."/>
            <person name="Cook P.L."/>
            <person name="Greening C."/>
        </authorList>
    </citation>
    <scope>NUCLEOTIDE SEQUENCE [LARGE SCALE GENOMIC DNA]</scope>
    <source>
        <strain evidence="2">SS_bin_28</strain>
    </source>
</reference>
<gene>
    <name evidence="2" type="ORF">HKN21_15175</name>
</gene>
<dbReference type="AlphaFoldDB" id="A0A7Y2H3G9"/>
<comment type="caution">
    <text evidence="2">The sequence shown here is derived from an EMBL/GenBank/DDBJ whole genome shotgun (WGS) entry which is preliminary data.</text>
</comment>
<protein>
    <submittedName>
        <fullName evidence="2">Lysophospholipid acyltransferase family protein</fullName>
    </submittedName>
</protein>
<dbReference type="GO" id="GO:0016746">
    <property type="term" value="F:acyltransferase activity"/>
    <property type="evidence" value="ECO:0007669"/>
    <property type="project" value="UniProtKB-KW"/>
</dbReference>
<keyword evidence="2" id="KW-0012">Acyltransferase</keyword>